<evidence type="ECO:0000256" key="5">
    <source>
        <dbReference type="ARBA" id="ARBA00023136"/>
    </source>
</evidence>
<accession>A0A495R2T3</accession>
<dbReference type="PANTHER" id="PTHR28259">
    <property type="entry name" value="FLUORIDE EXPORT PROTEIN 1-RELATED"/>
    <property type="match status" value="1"/>
</dbReference>
<evidence type="ECO:0000256" key="4">
    <source>
        <dbReference type="ARBA" id="ARBA00022989"/>
    </source>
</evidence>
<dbReference type="InterPro" id="IPR003691">
    <property type="entry name" value="FluC"/>
</dbReference>
<feature type="binding site" evidence="8">
    <location>
        <position position="73"/>
    </location>
    <ligand>
        <name>Na(+)</name>
        <dbReference type="ChEBI" id="CHEBI:29101"/>
        <note>structural</note>
    </ligand>
</feature>
<dbReference type="Pfam" id="PF02537">
    <property type="entry name" value="CRCB"/>
    <property type="match status" value="1"/>
</dbReference>
<dbReference type="Proteomes" id="UP000268233">
    <property type="component" value="Unassembled WGS sequence"/>
</dbReference>
<evidence type="ECO:0000256" key="2">
    <source>
        <dbReference type="ARBA" id="ARBA00022475"/>
    </source>
</evidence>
<dbReference type="RefSeq" id="WP_121302390.1">
    <property type="nucleotide sequence ID" value="NZ_RBWW01000001.1"/>
</dbReference>
<keyword evidence="4 8" id="KW-1133">Transmembrane helix</keyword>
<feature type="transmembrane region" description="Helical" evidence="8">
    <location>
        <begin position="33"/>
        <end position="53"/>
    </location>
</feature>
<keyword evidence="8" id="KW-0407">Ion channel</keyword>
<comment type="activity regulation">
    <text evidence="8">Na(+) is not transported, but it plays an essential structural role and its presence is essential for fluoride channel function.</text>
</comment>
<keyword evidence="3 8" id="KW-0812">Transmembrane</keyword>
<comment type="catalytic activity">
    <reaction evidence="7">
        <text>fluoride(in) = fluoride(out)</text>
        <dbReference type="Rhea" id="RHEA:76159"/>
        <dbReference type="ChEBI" id="CHEBI:17051"/>
    </reaction>
    <physiologicalReaction direction="left-to-right" evidence="7">
        <dbReference type="Rhea" id="RHEA:76160"/>
    </physiologicalReaction>
</comment>
<keyword evidence="10" id="KW-1185">Reference proteome</keyword>
<protein>
    <recommendedName>
        <fullName evidence="8">Fluoride-specific ion channel FluC</fullName>
    </recommendedName>
</protein>
<sequence>MVALESAHLVGAGGALGALCRHYLAGAIQRETFPLGTLTVNAFGSFALGLLTFASVTGDAALLVGVGACGSFTTFSSFSVETVRLWENDYVALAALNAVGNLACALVGIGLAWGIVRII</sequence>
<comment type="subcellular location">
    <subcellularLocation>
        <location evidence="1 8">Cell membrane</location>
        <topology evidence="1 8">Multi-pass membrane protein</topology>
    </subcellularLocation>
</comment>
<evidence type="ECO:0000256" key="7">
    <source>
        <dbReference type="ARBA" id="ARBA00035585"/>
    </source>
</evidence>
<evidence type="ECO:0000256" key="6">
    <source>
        <dbReference type="ARBA" id="ARBA00035120"/>
    </source>
</evidence>
<feature type="transmembrane region" description="Helical" evidence="8">
    <location>
        <begin position="60"/>
        <end position="78"/>
    </location>
</feature>
<dbReference type="NCBIfam" id="TIGR00494">
    <property type="entry name" value="crcB"/>
    <property type="match status" value="1"/>
</dbReference>
<evidence type="ECO:0000256" key="3">
    <source>
        <dbReference type="ARBA" id="ARBA00022692"/>
    </source>
</evidence>
<dbReference type="PANTHER" id="PTHR28259:SF1">
    <property type="entry name" value="FLUORIDE EXPORT PROTEIN 1-RELATED"/>
    <property type="match status" value="1"/>
</dbReference>
<gene>
    <name evidence="8" type="primary">fluC</name>
    <name evidence="8" type="synonym">crcB</name>
    <name evidence="9" type="ORF">BDK61_0874</name>
</gene>
<evidence type="ECO:0000313" key="9">
    <source>
        <dbReference type="EMBL" id="RKS81582.1"/>
    </source>
</evidence>
<dbReference type="GO" id="GO:0140114">
    <property type="term" value="P:cellular detoxification of fluoride"/>
    <property type="evidence" value="ECO:0007669"/>
    <property type="project" value="UniProtKB-UniRule"/>
</dbReference>
<dbReference type="EMBL" id="RBWW01000001">
    <property type="protein sequence ID" value="RKS81582.1"/>
    <property type="molecule type" value="Genomic_DNA"/>
</dbReference>
<comment type="function">
    <text evidence="8">Fluoride-specific ion channel. Important for reducing fluoride concentration in the cell, thus reducing its toxicity.</text>
</comment>
<dbReference type="GO" id="GO:0046872">
    <property type="term" value="F:metal ion binding"/>
    <property type="evidence" value="ECO:0007669"/>
    <property type="project" value="UniProtKB-KW"/>
</dbReference>
<proteinExistence type="inferred from homology"/>
<keyword evidence="8" id="KW-0479">Metal-binding</keyword>
<evidence type="ECO:0000313" key="10">
    <source>
        <dbReference type="Proteomes" id="UP000268233"/>
    </source>
</evidence>
<keyword evidence="2 8" id="KW-1003">Cell membrane</keyword>
<keyword evidence="8" id="KW-0813">Transport</keyword>
<evidence type="ECO:0000256" key="1">
    <source>
        <dbReference type="ARBA" id="ARBA00004651"/>
    </source>
</evidence>
<comment type="similarity">
    <text evidence="6 8">Belongs to the fluoride channel Fluc/FEX (TC 1.A.43) family.</text>
</comment>
<dbReference type="GO" id="GO:0062054">
    <property type="term" value="F:fluoride channel activity"/>
    <property type="evidence" value="ECO:0007669"/>
    <property type="project" value="UniProtKB-UniRule"/>
</dbReference>
<dbReference type="GO" id="GO:0005886">
    <property type="term" value="C:plasma membrane"/>
    <property type="evidence" value="ECO:0007669"/>
    <property type="project" value="UniProtKB-SubCell"/>
</dbReference>
<evidence type="ECO:0000256" key="8">
    <source>
        <dbReference type="HAMAP-Rule" id="MF_00454"/>
    </source>
</evidence>
<keyword evidence="8" id="KW-0406">Ion transport</keyword>
<reference evidence="9 10" key="1">
    <citation type="submission" date="2018-10" db="EMBL/GenBank/DDBJ databases">
        <title>Genomic Encyclopedia of Archaeal and Bacterial Type Strains, Phase II (KMG-II): from individual species to whole genera.</title>
        <authorList>
            <person name="Goeker M."/>
        </authorList>
    </citation>
    <scope>NUCLEOTIDE SEQUENCE [LARGE SCALE GENOMIC DNA]</scope>
    <source>
        <strain evidence="9 10">DSM 11927</strain>
    </source>
</reference>
<dbReference type="AlphaFoldDB" id="A0A495R2T3"/>
<feature type="transmembrane region" description="Helical" evidence="8">
    <location>
        <begin position="90"/>
        <end position="116"/>
    </location>
</feature>
<keyword evidence="5 8" id="KW-0472">Membrane</keyword>
<name>A0A495R2T3_9EURY</name>
<organism evidence="9 10">
    <name type="scientific">Haloarcula quadrata</name>
    <dbReference type="NCBI Taxonomy" id="182779"/>
    <lineage>
        <taxon>Archaea</taxon>
        <taxon>Methanobacteriati</taxon>
        <taxon>Methanobacteriota</taxon>
        <taxon>Stenosarchaea group</taxon>
        <taxon>Halobacteria</taxon>
        <taxon>Halobacteriales</taxon>
        <taxon>Haloarculaceae</taxon>
        <taxon>Haloarcula</taxon>
    </lineage>
</organism>
<keyword evidence="8" id="KW-0915">Sodium</keyword>
<comment type="caution">
    <text evidence="9">The sequence shown here is derived from an EMBL/GenBank/DDBJ whole genome shotgun (WGS) entry which is preliminary data.</text>
</comment>
<dbReference type="HAMAP" id="MF_00454">
    <property type="entry name" value="FluC"/>
    <property type="match status" value="1"/>
</dbReference>
<feature type="binding site" evidence="8">
    <location>
        <position position="70"/>
    </location>
    <ligand>
        <name>Na(+)</name>
        <dbReference type="ChEBI" id="CHEBI:29101"/>
        <note>structural</note>
    </ligand>
</feature>